<dbReference type="OrthoDB" id="9791556at2"/>
<dbReference type="GO" id="GO:0030488">
    <property type="term" value="P:tRNA methylation"/>
    <property type="evidence" value="ECO:0007669"/>
    <property type="project" value="TreeGrafter"/>
</dbReference>
<gene>
    <name evidence="2" type="ORF">BVG16_24595</name>
</gene>
<dbReference type="Pfam" id="PF01170">
    <property type="entry name" value="UPF0020"/>
    <property type="match status" value="1"/>
</dbReference>
<dbReference type="PANTHER" id="PTHR14911:SF13">
    <property type="entry name" value="TRNA (GUANINE(6)-N2)-METHYLTRANSFERASE THUMP3"/>
    <property type="match status" value="1"/>
</dbReference>
<dbReference type="Proteomes" id="UP000190188">
    <property type="component" value="Unassembled WGS sequence"/>
</dbReference>
<evidence type="ECO:0000259" key="1">
    <source>
        <dbReference type="Pfam" id="PF01170"/>
    </source>
</evidence>
<dbReference type="STRING" id="1324314.BVG16_24595"/>
<keyword evidence="3" id="KW-1185">Reference proteome</keyword>
<dbReference type="EMBL" id="MSZX01000011">
    <property type="protein sequence ID" value="OPA74306.1"/>
    <property type="molecule type" value="Genomic_DNA"/>
</dbReference>
<keyword evidence="2" id="KW-0489">Methyltransferase</keyword>
<reference evidence="2 3" key="1">
    <citation type="submission" date="2017-01" db="EMBL/GenBank/DDBJ databases">
        <title>Genome analysis of Paenibacillus selenitrireducens ES3-24.</title>
        <authorList>
            <person name="Xu D."/>
            <person name="Yao R."/>
            <person name="Zheng S."/>
        </authorList>
    </citation>
    <scope>NUCLEOTIDE SEQUENCE [LARGE SCALE GENOMIC DNA]</scope>
    <source>
        <strain evidence="2 3">ES3-24</strain>
    </source>
</reference>
<proteinExistence type="predicted"/>
<organism evidence="2 3">
    <name type="scientific">Paenibacillus selenitireducens</name>
    <dbReference type="NCBI Taxonomy" id="1324314"/>
    <lineage>
        <taxon>Bacteria</taxon>
        <taxon>Bacillati</taxon>
        <taxon>Bacillota</taxon>
        <taxon>Bacilli</taxon>
        <taxon>Bacillales</taxon>
        <taxon>Paenibacillaceae</taxon>
        <taxon>Paenibacillus</taxon>
    </lineage>
</organism>
<name>A0A1T2X3L6_9BACL</name>
<sequence length="310" mass="35037">MNTYLYTYTAHEDEQDLCRLELRSLLDIDPISDTNKLVLSTKSIDPSRSPFIHQRLTIIHTAENLDTLMYQMASIELSGATFKVKYIKESEDAPSYEEQRAIERKLGARLVGKADMRQPERVFGVAKHRGTWMFGEMKQSEAVWLHHNDKPQHYSTALSTRLARAVVNIAVPEPQHVRVIDPCCGIGTVLIEALSMEMDIVGRDINPLAARGARTNLAHFGYPNVVTLGDMKDITDHYDVAIIDMPYNLCSKLSPEEQQAMLSSARRFTDKVVIVTAEPIDTSVIQSGFRMIERCQVRKGTFVREVIVAE</sequence>
<dbReference type="RefSeq" id="WP_078501852.1">
    <property type="nucleotide sequence ID" value="NZ_MSZX01000011.1"/>
</dbReference>
<dbReference type="GO" id="GO:0016423">
    <property type="term" value="F:tRNA (guanine) methyltransferase activity"/>
    <property type="evidence" value="ECO:0007669"/>
    <property type="project" value="TreeGrafter"/>
</dbReference>
<dbReference type="InterPro" id="IPR000241">
    <property type="entry name" value="RlmKL-like_Mtase"/>
</dbReference>
<comment type="caution">
    <text evidence="2">The sequence shown here is derived from an EMBL/GenBank/DDBJ whole genome shotgun (WGS) entry which is preliminary data.</text>
</comment>
<evidence type="ECO:0000313" key="2">
    <source>
        <dbReference type="EMBL" id="OPA74306.1"/>
    </source>
</evidence>
<protein>
    <submittedName>
        <fullName evidence="2">RNA methyltransferase</fullName>
    </submittedName>
</protein>
<evidence type="ECO:0000313" key="3">
    <source>
        <dbReference type="Proteomes" id="UP000190188"/>
    </source>
</evidence>
<feature type="domain" description="Ribosomal RNA large subunit methyltransferase K/L-like methyltransferase" evidence="1">
    <location>
        <begin position="151"/>
        <end position="253"/>
    </location>
</feature>
<dbReference type="CDD" id="cd02440">
    <property type="entry name" value="AdoMet_MTases"/>
    <property type="match status" value="1"/>
</dbReference>
<dbReference type="Gene3D" id="3.40.50.150">
    <property type="entry name" value="Vaccinia Virus protein VP39"/>
    <property type="match status" value="1"/>
</dbReference>
<dbReference type="SUPFAM" id="SSF53335">
    <property type="entry name" value="S-adenosyl-L-methionine-dependent methyltransferases"/>
    <property type="match status" value="1"/>
</dbReference>
<dbReference type="AlphaFoldDB" id="A0A1T2X3L6"/>
<dbReference type="InterPro" id="IPR029063">
    <property type="entry name" value="SAM-dependent_MTases_sf"/>
</dbReference>
<keyword evidence="2" id="KW-0808">Transferase</keyword>
<accession>A0A1T2X3L6</accession>
<dbReference type="PANTHER" id="PTHR14911">
    <property type="entry name" value="THUMP DOMAIN-CONTAINING"/>
    <property type="match status" value="1"/>
</dbReference>